<accession>A0A502GJU5</accession>
<evidence type="ECO:0000256" key="1">
    <source>
        <dbReference type="SAM" id="SignalP"/>
    </source>
</evidence>
<sequence length="293" mass="32593">MTQRRDFLKQAGLLSAFSLMNPGALFAAPAATGLKAGLQLYTLRDYIGKDPKGVLAKVAKAGYKEVETYGYSPETHYWGLTPAEFKSVLSANGLTTPSGHYDMGAYMRDGNQEVFKAYMAAANACGQQYITVPSLDASLCKTTDDFKVVAEKLNKAGELCKAAGLRLGYHNHNFEFKLVNGVAMYDVMLKETDASLVDFEMDIYWVVRAGRDPIKLIEANPKRFPMWHIKDMEKAQPEHNTEIGSGTIDFKKIMKYAKVAGLQHPFMEQEYFAIDAYQSIAQSAAYMKKNLLS</sequence>
<dbReference type="EMBL" id="RCYZ01000010">
    <property type="protein sequence ID" value="TPG61788.1"/>
    <property type="molecule type" value="Genomic_DNA"/>
</dbReference>
<feature type="signal peptide" evidence="1">
    <location>
        <begin position="1"/>
        <end position="27"/>
    </location>
</feature>
<dbReference type="PANTHER" id="PTHR12110:SF41">
    <property type="entry name" value="INOSOSE DEHYDRATASE"/>
    <property type="match status" value="1"/>
</dbReference>
<evidence type="ECO:0000259" key="2">
    <source>
        <dbReference type="Pfam" id="PF01261"/>
    </source>
</evidence>
<keyword evidence="3" id="KW-0413">Isomerase</keyword>
<dbReference type="PANTHER" id="PTHR12110">
    <property type="entry name" value="HYDROXYPYRUVATE ISOMERASE"/>
    <property type="match status" value="1"/>
</dbReference>
<keyword evidence="1" id="KW-0732">Signal</keyword>
<keyword evidence="4" id="KW-1185">Reference proteome</keyword>
<proteinExistence type="predicted"/>
<dbReference type="InterPro" id="IPR013022">
    <property type="entry name" value="Xyl_isomerase-like_TIM-brl"/>
</dbReference>
<dbReference type="OrthoDB" id="9798407at2"/>
<evidence type="ECO:0000313" key="3">
    <source>
        <dbReference type="EMBL" id="TPG61788.1"/>
    </source>
</evidence>
<feature type="domain" description="Xylose isomerase-like TIM barrel" evidence="2">
    <location>
        <begin position="55"/>
        <end position="289"/>
    </location>
</feature>
<dbReference type="GO" id="GO:0016853">
    <property type="term" value="F:isomerase activity"/>
    <property type="evidence" value="ECO:0007669"/>
    <property type="project" value="UniProtKB-KW"/>
</dbReference>
<dbReference type="PROSITE" id="PS51318">
    <property type="entry name" value="TAT"/>
    <property type="match status" value="1"/>
</dbReference>
<name>A0A502GJU5_9BACT</name>
<feature type="chain" id="PRO_5021321777" evidence="1">
    <location>
        <begin position="28"/>
        <end position="293"/>
    </location>
</feature>
<reference evidence="3 4" key="1">
    <citation type="journal article" date="2019" name="Environ. Microbiol.">
        <title>Species interactions and distinct microbial communities in high Arctic permafrost affected cryosols are associated with the CH4 and CO2 gas fluxes.</title>
        <authorList>
            <person name="Altshuler I."/>
            <person name="Hamel J."/>
            <person name="Turney S."/>
            <person name="Magnuson E."/>
            <person name="Levesque R."/>
            <person name="Greer C."/>
            <person name="Whyte L.G."/>
        </authorList>
    </citation>
    <scope>NUCLEOTIDE SEQUENCE [LARGE SCALE GENOMIC DNA]</scope>
    <source>
        <strain evidence="3 4">S9.2P</strain>
    </source>
</reference>
<dbReference type="Proteomes" id="UP000317646">
    <property type="component" value="Unassembled WGS sequence"/>
</dbReference>
<protein>
    <submittedName>
        <fullName evidence="3">Sugar phosphate isomerase/epimerase</fullName>
    </submittedName>
</protein>
<dbReference type="InterPro" id="IPR006311">
    <property type="entry name" value="TAT_signal"/>
</dbReference>
<gene>
    <name evidence="3" type="ORF">EAH73_20275</name>
</gene>
<dbReference type="SUPFAM" id="SSF51658">
    <property type="entry name" value="Xylose isomerase-like"/>
    <property type="match status" value="1"/>
</dbReference>
<dbReference type="Gene3D" id="3.20.20.150">
    <property type="entry name" value="Divalent-metal-dependent TIM barrel enzymes"/>
    <property type="match status" value="1"/>
</dbReference>
<dbReference type="InterPro" id="IPR050312">
    <property type="entry name" value="IolE/XylAMocC-like"/>
</dbReference>
<evidence type="ECO:0000313" key="4">
    <source>
        <dbReference type="Proteomes" id="UP000317646"/>
    </source>
</evidence>
<dbReference type="RefSeq" id="WP_140469276.1">
    <property type="nucleotide sequence ID" value="NZ_RCYZ01000010.1"/>
</dbReference>
<dbReference type="InterPro" id="IPR036237">
    <property type="entry name" value="Xyl_isomerase-like_sf"/>
</dbReference>
<dbReference type="AlphaFoldDB" id="A0A502GJU5"/>
<comment type="caution">
    <text evidence="3">The sequence shown here is derived from an EMBL/GenBank/DDBJ whole genome shotgun (WGS) entry which is preliminary data.</text>
</comment>
<organism evidence="3 4">
    <name type="scientific">Hymenobacter nivis</name>
    <dbReference type="NCBI Taxonomy" id="1850093"/>
    <lineage>
        <taxon>Bacteria</taxon>
        <taxon>Pseudomonadati</taxon>
        <taxon>Bacteroidota</taxon>
        <taxon>Cytophagia</taxon>
        <taxon>Cytophagales</taxon>
        <taxon>Hymenobacteraceae</taxon>
        <taxon>Hymenobacter</taxon>
    </lineage>
</organism>
<dbReference type="Pfam" id="PF01261">
    <property type="entry name" value="AP_endonuc_2"/>
    <property type="match status" value="1"/>
</dbReference>